<evidence type="ECO:0000313" key="2">
    <source>
        <dbReference type="EMBL" id="SEA67655.1"/>
    </source>
</evidence>
<dbReference type="OrthoDB" id="1223552at2"/>
<keyword evidence="3" id="KW-1185">Reference proteome</keyword>
<dbReference type="EMBL" id="FNRD01000007">
    <property type="protein sequence ID" value="SEA67655.1"/>
    <property type="molecule type" value="Genomic_DNA"/>
</dbReference>
<feature type="chain" id="PRO_5011656439" description="MORN repeat variant" evidence="1">
    <location>
        <begin position="19"/>
        <end position="132"/>
    </location>
</feature>
<reference evidence="3" key="1">
    <citation type="submission" date="2016-10" db="EMBL/GenBank/DDBJ databases">
        <authorList>
            <person name="Varghese N."/>
            <person name="Submissions S."/>
        </authorList>
    </citation>
    <scope>NUCLEOTIDE SEQUENCE [LARGE SCALE GENOMIC DNA]</scope>
    <source>
        <strain evidence="3">DSM 22376</strain>
    </source>
</reference>
<dbReference type="STRING" id="150146.SAMN05443667_10752"/>
<dbReference type="Gene3D" id="3.90.930.1">
    <property type="match status" value="1"/>
</dbReference>
<organism evidence="2 3">
    <name type="scientific">Flavobacterium gillisiae</name>
    <dbReference type="NCBI Taxonomy" id="150146"/>
    <lineage>
        <taxon>Bacteria</taxon>
        <taxon>Pseudomonadati</taxon>
        <taxon>Bacteroidota</taxon>
        <taxon>Flavobacteriia</taxon>
        <taxon>Flavobacteriales</taxon>
        <taxon>Flavobacteriaceae</taxon>
        <taxon>Flavobacterium</taxon>
    </lineage>
</organism>
<feature type="signal peptide" evidence="1">
    <location>
        <begin position="1"/>
        <end position="18"/>
    </location>
</feature>
<evidence type="ECO:0008006" key="4">
    <source>
        <dbReference type="Google" id="ProtNLM"/>
    </source>
</evidence>
<accession>A0A1H4D4H8</accession>
<dbReference type="RefSeq" id="WP_091089455.1">
    <property type="nucleotide sequence ID" value="NZ_FNRD01000007.1"/>
</dbReference>
<name>A0A1H4D4H8_9FLAO</name>
<evidence type="ECO:0000256" key="1">
    <source>
        <dbReference type="SAM" id="SignalP"/>
    </source>
</evidence>
<dbReference type="SUPFAM" id="SSF82185">
    <property type="entry name" value="Histone H3 K4-specific methyltransferase SET7/9 N-terminal domain"/>
    <property type="match status" value="1"/>
</dbReference>
<dbReference type="AlphaFoldDB" id="A0A1H4D4H8"/>
<keyword evidence="1" id="KW-0732">Signal</keyword>
<evidence type="ECO:0000313" key="3">
    <source>
        <dbReference type="Proteomes" id="UP000198951"/>
    </source>
</evidence>
<gene>
    <name evidence="2" type="ORF">SAMN05443667_10752</name>
</gene>
<dbReference type="Proteomes" id="UP000198951">
    <property type="component" value="Unassembled WGS sequence"/>
</dbReference>
<protein>
    <recommendedName>
        <fullName evidence="4">MORN repeat variant</fullName>
    </recommendedName>
</protein>
<proteinExistence type="predicted"/>
<sequence length="132" mass="16124">MKSVIYLLIIFTFFQASAQRNYQKSYFKNGQLQSEGWLNQNQKVDYWFYYFENGNKKEEGHYTANKKCKWWIFYKSNEEINKKSEFKNDQLNGYSLFYKKNKLVKAEKYSMGNKIKEWNSISEFKKDNKISF</sequence>